<dbReference type="GO" id="GO:0141152">
    <property type="term" value="F:glycerol-3-phosphate dehydrogenase (NAD+) activity"/>
    <property type="evidence" value="ECO:0007669"/>
    <property type="project" value="UniProtKB-UniRule"/>
</dbReference>
<dbReference type="PROSITE" id="PS00957">
    <property type="entry name" value="NAD_G3PDH"/>
    <property type="match status" value="1"/>
</dbReference>
<dbReference type="InterPro" id="IPR011128">
    <property type="entry name" value="G3P_DH_NAD-dep_N"/>
</dbReference>
<proteinExistence type="inferred from homology"/>
<feature type="domain" description="Glycerol-3-phosphate dehydrogenase NAD-dependent N-terminal" evidence="9">
    <location>
        <begin position="12"/>
        <end position="136"/>
    </location>
</feature>
<dbReference type="InterPro" id="IPR006109">
    <property type="entry name" value="G3P_DH_NAD-dep_C"/>
</dbReference>
<feature type="binding site" evidence="6">
    <location>
        <position position="118"/>
    </location>
    <ligand>
        <name>NAD(+)</name>
        <dbReference type="ChEBI" id="CHEBI:57540"/>
    </ligand>
</feature>
<keyword evidence="3 6" id="KW-0520">NAD</keyword>
<dbReference type="GO" id="GO:0005829">
    <property type="term" value="C:cytosol"/>
    <property type="evidence" value="ECO:0007669"/>
    <property type="project" value="TreeGrafter"/>
</dbReference>
<evidence type="ECO:0000256" key="7">
    <source>
        <dbReference type="RuleBase" id="RU000437"/>
    </source>
</evidence>
<evidence type="ECO:0000313" key="12">
    <source>
        <dbReference type="Proteomes" id="UP000272942"/>
    </source>
</evidence>
<evidence type="ECO:0000256" key="1">
    <source>
        <dbReference type="ARBA" id="ARBA00011009"/>
    </source>
</evidence>
<name>A0A183AEN5_9TREM</name>
<gene>
    <name evidence="11" type="ORF">ECPE_LOCUS5420</name>
</gene>
<dbReference type="EC" id="1.1.1.8" evidence="8"/>
<dbReference type="Gene3D" id="1.10.1040.10">
    <property type="entry name" value="N-(1-d-carboxylethyl)-l-norvaline Dehydrogenase, domain 2"/>
    <property type="match status" value="1"/>
</dbReference>
<keyword evidence="12" id="KW-1185">Reference proteome</keyword>
<feature type="active site" description="Proton acceptor" evidence="5">
    <location>
        <position position="169"/>
    </location>
</feature>
<dbReference type="FunFam" id="1.10.1040.10:FF:000004">
    <property type="entry name" value="Glycerol-3-phosphate dehydrogenase [NAD(+)]"/>
    <property type="match status" value="1"/>
</dbReference>
<dbReference type="SUPFAM" id="SSF48179">
    <property type="entry name" value="6-phosphogluconate dehydrogenase C-terminal domain-like"/>
    <property type="match status" value="1"/>
</dbReference>
<organism evidence="13">
    <name type="scientific">Echinostoma caproni</name>
    <dbReference type="NCBI Taxonomy" id="27848"/>
    <lineage>
        <taxon>Eukaryota</taxon>
        <taxon>Metazoa</taxon>
        <taxon>Spiralia</taxon>
        <taxon>Lophotrochozoa</taxon>
        <taxon>Platyhelminthes</taxon>
        <taxon>Trematoda</taxon>
        <taxon>Digenea</taxon>
        <taxon>Plagiorchiida</taxon>
        <taxon>Echinostomata</taxon>
        <taxon>Echinostomatoidea</taxon>
        <taxon>Echinostomatidae</taxon>
        <taxon>Echinostoma</taxon>
    </lineage>
</organism>
<dbReference type="OrthoDB" id="10263760at2759"/>
<dbReference type="GO" id="GO:0005975">
    <property type="term" value="P:carbohydrate metabolic process"/>
    <property type="evidence" value="ECO:0007669"/>
    <property type="project" value="InterPro"/>
</dbReference>
<accession>A0A183AEN5</accession>
<dbReference type="Pfam" id="PF01210">
    <property type="entry name" value="NAD_Gly3P_dh_N"/>
    <property type="match status" value="1"/>
</dbReference>
<evidence type="ECO:0000256" key="3">
    <source>
        <dbReference type="ARBA" id="ARBA00023027"/>
    </source>
</evidence>
<dbReference type="InterPro" id="IPR006168">
    <property type="entry name" value="G3P_DH_NAD-dep"/>
</dbReference>
<comment type="catalytic activity">
    <reaction evidence="4 8">
        <text>sn-glycerol 3-phosphate + NAD(+) = dihydroxyacetone phosphate + NADH + H(+)</text>
        <dbReference type="Rhea" id="RHEA:11092"/>
        <dbReference type="ChEBI" id="CHEBI:15378"/>
        <dbReference type="ChEBI" id="CHEBI:57540"/>
        <dbReference type="ChEBI" id="CHEBI:57597"/>
        <dbReference type="ChEBI" id="CHEBI:57642"/>
        <dbReference type="ChEBI" id="CHEBI:57945"/>
        <dbReference type="EC" id="1.1.1.8"/>
    </reaction>
</comment>
<dbReference type="WBParaSite" id="ECPE_0000543301-mRNA-1">
    <property type="protein sequence ID" value="ECPE_0000543301-mRNA-1"/>
    <property type="gene ID" value="ECPE_0000543301"/>
</dbReference>
<evidence type="ECO:0000259" key="9">
    <source>
        <dbReference type="Pfam" id="PF01210"/>
    </source>
</evidence>
<evidence type="ECO:0000256" key="8">
    <source>
        <dbReference type="RuleBase" id="RU361243"/>
    </source>
</evidence>
<evidence type="ECO:0000313" key="13">
    <source>
        <dbReference type="WBParaSite" id="ECPE_0000543301-mRNA-1"/>
    </source>
</evidence>
<dbReference type="Proteomes" id="UP000272942">
    <property type="component" value="Unassembled WGS sequence"/>
</dbReference>
<reference evidence="11 12" key="2">
    <citation type="submission" date="2018-11" db="EMBL/GenBank/DDBJ databases">
        <authorList>
            <consortium name="Pathogen Informatics"/>
        </authorList>
    </citation>
    <scope>NUCLEOTIDE SEQUENCE [LARGE SCALE GENOMIC DNA]</scope>
    <source>
        <strain evidence="11 12">Egypt</strain>
    </source>
</reference>
<dbReference type="PANTHER" id="PTHR11728">
    <property type="entry name" value="GLYCEROL-3-PHOSPHATE DEHYDROGENASE"/>
    <property type="match status" value="1"/>
</dbReference>
<dbReference type="Gene3D" id="3.40.50.720">
    <property type="entry name" value="NAD(P)-binding Rossmann-like Domain"/>
    <property type="match status" value="1"/>
</dbReference>
<keyword evidence="2 7" id="KW-0560">Oxidoreductase</keyword>
<evidence type="ECO:0000256" key="5">
    <source>
        <dbReference type="PIRSR" id="PIRSR000114-1"/>
    </source>
</evidence>
<comment type="similarity">
    <text evidence="1 7">Belongs to the NAD-dependent glycerol-3-phosphate dehydrogenase family.</text>
</comment>
<dbReference type="Pfam" id="PF07479">
    <property type="entry name" value="NAD_Gly3P_dh_C"/>
    <property type="match status" value="1"/>
</dbReference>
<dbReference type="PIRSF" id="PIRSF000114">
    <property type="entry name" value="Glycerol-3-P_dh"/>
    <property type="match status" value="1"/>
</dbReference>
<evidence type="ECO:0000256" key="4">
    <source>
        <dbReference type="ARBA" id="ARBA00048683"/>
    </source>
</evidence>
<dbReference type="GO" id="GO:0051287">
    <property type="term" value="F:NAD binding"/>
    <property type="evidence" value="ECO:0007669"/>
    <property type="project" value="UniProtKB-UniRule"/>
</dbReference>
<feature type="domain" description="Glycerol-3-phosphate dehydrogenase NAD-dependent C-terminal" evidence="10">
    <location>
        <begin position="158"/>
        <end position="321"/>
    </location>
</feature>
<dbReference type="PANTHER" id="PTHR11728:SF8">
    <property type="entry name" value="GLYCEROL-3-PHOSPHATE DEHYDROGENASE [NAD(+)]-RELATED"/>
    <property type="match status" value="1"/>
</dbReference>
<dbReference type="InterPro" id="IPR036291">
    <property type="entry name" value="NAD(P)-bd_dom_sf"/>
</dbReference>
<dbReference type="AlphaFoldDB" id="A0A183AEN5"/>
<dbReference type="GO" id="GO:0046168">
    <property type="term" value="P:glycerol-3-phosphate catabolic process"/>
    <property type="evidence" value="ECO:0007669"/>
    <property type="project" value="UniProtKB-UniRule"/>
</dbReference>
<evidence type="ECO:0000313" key="11">
    <source>
        <dbReference type="EMBL" id="VDP75482.1"/>
    </source>
</evidence>
<dbReference type="EMBL" id="UZAN01042271">
    <property type="protein sequence ID" value="VDP75482.1"/>
    <property type="molecule type" value="Genomic_DNA"/>
</dbReference>
<evidence type="ECO:0000256" key="6">
    <source>
        <dbReference type="PIRSR" id="PIRSR000114-3"/>
    </source>
</evidence>
<reference evidence="13" key="1">
    <citation type="submission" date="2016-06" db="UniProtKB">
        <authorList>
            <consortium name="WormBaseParasite"/>
        </authorList>
    </citation>
    <scope>IDENTIFICATION</scope>
</reference>
<sequence length="331" mass="36590">MFVHNENYEGKSLADVINDKHINPIYLPGFKIPENVLASCNIESVVQKADILAIVYPSRYVPWLLDRIQDTVKDTAYFITFTKGLIVDPDGRHLGLVSDLVREKTKRPCIAVIGATTALEVAWKHFTEATIGATDMIIANEVKRLLSAPYFGLTISTDAVGVELCGALKNVVAIAAGVADGLRLGDNTKAAVLRLGFWEMFKLMKELFPNRGVEGITLEESCGVTELFVCMSHRSDKLPAFGSDMDLMNITLGKSLATKRRQSEGTIPSRDRSAHPTFVDGAEYAQVIYNILKASDLLDHYPLFVAVHRMCQGQLNPDRFIDCLRTHPVHG</sequence>
<dbReference type="InterPro" id="IPR013328">
    <property type="entry name" value="6PGD_dom2"/>
</dbReference>
<dbReference type="SUPFAM" id="SSF51735">
    <property type="entry name" value="NAD(P)-binding Rossmann-fold domains"/>
    <property type="match status" value="1"/>
</dbReference>
<dbReference type="PRINTS" id="PR00077">
    <property type="entry name" value="GPDHDRGNASE"/>
</dbReference>
<evidence type="ECO:0000256" key="2">
    <source>
        <dbReference type="ARBA" id="ARBA00023002"/>
    </source>
</evidence>
<evidence type="ECO:0000259" key="10">
    <source>
        <dbReference type="Pfam" id="PF07479"/>
    </source>
</evidence>
<dbReference type="InterPro" id="IPR008927">
    <property type="entry name" value="6-PGluconate_DH-like_C_sf"/>
</dbReference>
<protein>
    <recommendedName>
        <fullName evidence="8">Glycerol-3-phosphate dehydrogenase [NAD(+)]</fullName>
        <ecNumber evidence="8">1.1.1.8</ecNumber>
    </recommendedName>
</protein>